<keyword evidence="3" id="KW-0489">Methyltransferase</keyword>
<dbReference type="InterPro" id="IPR057460">
    <property type="entry name" value="CAF17_C"/>
</dbReference>
<dbReference type="InterPro" id="IPR017703">
    <property type="entry name" value="YgfZ/GCV_T_CS"/>
</dbReference>
<dbReference type="EMBL" id="MKIM01000028">
    <property type="protein sequence ID" value="OLP43091.1"/>
    <property type="molecule type" value="Genomic_DNA"/>
</dbReference>
<dbReference type="InterPro" id="IPR045179">
    <property type="entry name" value="YgfZ/GcvT"/>
</dbReference>
<sequence>MPAVFLADRSFLQLRGPDSRNFLNNLITADLETLSDGCAGVAALLTPQGKILFEFLVYPQGADVMLEVAASEAEALIRRLTMYKLRAAVTITLESQEGVTVFWDGGAIEGAFQDLRFKAAGLTVWRKPGHHGNDAPSLYTDLRIANGIAEAGQDYALQDAFPHDALYDFNAGVSFKKGCYVGQEVVSRMQHRKTARRRVAIVSAETVLEPNAGELRANDRPVGMLGSANGQHGLAIVRIDRIGDALASSHPITLNGTAVTVRLPAWTGLEFPTTHEDVE</sequence>
<organism evidence="3 4">
    <name type="scientific">Rhizobium oryziradicis</name>
    <dbReference type="NCBI Taxonomy" id="1867956"/>
    <lineage>
        <taxon>Bacteria</taxon>
        <taxon>Pseudomonadati</taxon>
        <taxon>Pseudomonadota</taxon>
        <taxon>Alphaproteobacteria</taxon>
        <taxon>Hyphomicrobiales</taxon>
        <taxon>Rhizobiaceae</taxon>
        <taxon>Rhizobium/Agrobacterium group</taxon>
        <taxon>Rhizobium</taxon>
    </lineage>
</organism>
<dbReference type="InterPro" id="IPR027266">
    <property type="entry name" value="TrmE/GcvT-like"/>
</dbReference>
<reference evidence="3 4" key="1">
    <citation type="submission" date="2016-09" db="EMBL/GenBank/DDBJ databases">
        <title>Rhizobium oryziradicis sp. nov., isolated from the root of rice.</title>
        <authorList>
            <person name="Zhao J."/>
            <person name="Zhang X."/>
        </authorList>
    </citation>
    <scope>NUCLEOTIDE SEQUENCE [LARGE SCALE GENOMIC DNA]</scope>
    <source>
        <strain evidence="3 4">N19</strain>
    </source>
</reference>
<dbReference type="SUPFAM" id="SSF103025">
    <property type="entry name" value="Folate-binding domain"/>
    <property type="match status" value="1"/>
</dbReference>
<dbReference type="STRING" id="1867956.BJF95_19330"/>
<dbReference type="PANTHER" id="PTHR22602">
    <property type="entry name" value="TRANSFERASE CAF17, MITOCHONDRIAL-RELATED"/>
    <property type="match status" value="1"/>
</dbReference>
<dbReference type="NCBIfam" id="TIGR03317">
    <property type="entry name" value="ygfZ_signature"/>
    <property type="match status" value="1"/>
</dbReference>
<dbReference type="Pfam" id="PF25455">
    <property type="entry name" value="Beta-barrel_CAF17_C"/>
    <property type="match status" value="1"/>
</dbReference>
<dbReference type="Gene3D" id="3.30.1360.120">
    <property type="entry name" value="Probable tRNA modification gtpase trme, domain 1"/>
    <property type="match status" value="2"/>
</dbReference>
<keyword evidence="4" id="KW-1185">Reference proteome</keyword>
<dbReference type="RefSeq" id="WP_075640422.1">
    <property type="nucleotide sequence ID" value="NZ_MKIM01000028.1"/>
</dbReference>
<feature type="domain" description="CAF17 C-terminal" evidence="2">
    <location>
        <begin position="196"/>
        <end position="267"/>
    </location>
</feature>
<dbReference type="GO" id="GO:0032259">
    <property type="term" value="P:methylation"/>
    <property type="evidence" value="ECO:0007669"/>
    <property type="project" value="UniProtKB-KW"/>
</dbReference>
<dbReference type="AlphaFoldDB" id="A0A1Q8ZMD6"/>
<evidence type="ECO:0000256" key="1">
    <source>
        <dbReference type="ARBA" id="ARBA00022946"/>
    </source>
</evidence>
<dbReference type="GO" id="GO:0008168">
    <property type="term" value="F:methyltransferase activity"/>
    <property type="evidence" value="ECO:0007669"/>
    <property type="project" value="UniProtKB-KW"/>
</dbReference>
<comment type="caution">
    <text evidence="3">The sequence shown here is derived from an EMBL/GenBank/DDBJ whole genome shotgun (WGS) entry which is preliminary data.</text>
</comment>
<accession>A0A1Q8ZMD6</accession>
<keyword evidence="1" id="KW-0809">Transit peptide</keyword>
<dbReference type="Proteomes" id="UP000186894">
    <property type="component" value="Unassembled WGS sequence"/>
</dbReference>
<dbReference type="PANTHER" id="PTHR22602:SF0">
    <property type="entry name" value="TRANSFERASE CAF17, MITOCHONDRIAL-RELATED"/>
    <property type="match status" value="1"/>
</dbReference>
<keyword evidence="3" id="KW-0808">Transferase</keyword>
<name>A0A1Q8ZMD6_9HYPH</name>
<gene>
    <name evidence="3" type="ORF">BJF95_19330</name>
</gene>
<protein>
    <submittedName>
        <fullName evidence="3">Aminomethyltransferase</fullName>
    </submittedName>
</protein>
<evidence type="ECO:0000313" key="3">
    <source>
        <dbReference type="EMBL" id="OLP43091.1"/>
    </source>
</evidence>
<evidence type="ECO:0000313" key="4">
    <source>
        <dbReference type="Proteomes" id="UP000186894"/>
    </source>
</evidence>
<proteinExistence type="predicted"/>
<dbReference type="OrthoDB" id="9796287at2"/>
<evidence type="ECO:0000259" key="2">
    <source>
        <dbReference type="Pfam" id="PF25455"/>
    </source>
</evidence>
<dbReference type="GO" id="GO:0016226">
    <property type="term" value="P:iron-sulfur cluster assembly"/>
    <property type="evidence" value="ECO:0007669"/>
    <property type="project" value="TreeGrafter"/>
</dbReference>